<dbReference type="HOGENOM" id="CLU_1812976_0_0_11"/>
<dbReference type="InterPro" id="IPR023817">
    <property type="entry name" value="Frankia_40_dom"/>
</dbReference>
<accession>F8B126</accession>
<sequence length="157" mass="17298">MDQDQTDRSESAERPRGFTMTWMSGQCRADEEPGVGLLPWGVDAWALVVPAGSSAQALHAAMTEMPSGLRFAEAFGDVDVVLVYEASGARLSRRQIPGPFLRAMLELDPVRVGAGNGRRWMTEGERAAYEAGKADVADALRRQVIRRRHRRDRSALS</sequence>
<dbReference type="KEGG" id="fsy:FsymDg_0071"/>
<evidence type="ECO:0000313" key="2">
    <source>
        <dbReference type="Proteomes" id="UP000001549"/>
    </source>
</evidence>
<keyword evidence="2" id="KW-1185">Reference proteome</keyword>
<evidence type="ECO:0000313" key="1">
    <source>
        <dbReference type="EMBL" id="AEH07657.1"/>
    </source>
</evidence>
<proteinExistence type="predicted"/>
<dbReference type="EMBL" id="CP002801">
    <property type="protein sequence ID" value="AEH07657.1"/>
    <property type="molecule type" value="Genomic_DNA"/>
</dbReference>
<name>F8B126_9ACTN</name>
<reference evidence="1 2" key="1">
    <citation type="submission" date="2011-05" db="EMBL/GenBank/DDBJ databases">
        <title>Complete sequence of chromosome of Frankia symbiont of Datisca glomerata.</title>
        <authorList>
            <consortium name="US DOE Joint Genome Institute"/>
            <person name="Lucas S."/>
            <person name="Han J."/>
            <person name="Lapidus A."/>
            <person name="Cheng J.-F."/>
            <person name="Goodwin L."/>
            <person name="Pitluck S."/>
            <person name="Peters L."/>
            <person name="Mikhailova N."/>
            <person name="Chertkov O."/>
            <person name="Teshima H."/>
            <person name="Han C."/>
            <person name="Tapia R."/>
            <person name="Land M."/>
            <person name="Hauser L."/>
            <person name="Kyrpides N."/>
            <person name="Ivanova N."/>
            <person name="Pagani I."/>
            <person name="Berry A."/>
            <person name="Pawlowski K."/>
            <person name="Persson T."/>
            <person name="Vanden Heuvel B."/>
            <person name="Benson D."/>
            <person name="Woyke T."/>
        </authorList>
    </citation>
    <scope>NUCLEOTIDE SEQUENCE [LARGE SCALE GENOMIC DNA]</scope>
    <source>
        <strain evidence="2">4085684</strain>
    </source>
</reference>
<dbReference type="AlphaFoldDB" id="F8B126"/>
<dbReference type="Proteomes" id="UP000001549">
    <property type="component" value="Chromosome"/>
</dbReference>
<organism evidence="1 2">
    <name type="scientific">Candidatus Protofrankia datiscae</name>
    <dbReference type="NCBI Taxonomy" id="2716812"/>
    <lineage>
        <taxon>Bacteria</taxon>
        <taxon>Bacillati</taxon>
        <taxon>Actinomycetota</taxon>
        <taxon>Actinomycetes</taxon>
        <taxon>Frankiales</taxon>
        <taxon>Frankiaceae</taxon>
        <taxon>Protofrankia</taxon>
    </lineage>
</organism>
<gene>
    <name evidence="1" type="ordered locus">FsymDg_0071</name>
</gene>
<dbReference type="NCBIfam" id="TIGR03917">
    <property type="entry name" value="Frankia_40_dom"/>
    <property type="match status" value="1"/>
</dbReference>
<protein>
    <submittedName>
        <fullName evidence="1">Uncharacterized protein</fullName>
    </submittedName>
</protein>